<organism evidence="1">
    <name type="scientific">Rhizophora mucronata</name>
    <name type="common">Asiatic mangrove</name>
    <dbReference type="NCBI Taxonomy" id="61149"/>
    <lineage>
        <taxon>Eukaryota</taxon>
        <taxon>Viridiplantae</taxon>
        <taxon>Streptophyta</taxon>
        <taxon>Embryophyta</taxon>
        <taxon>Tracheophyta</taxon>
        <taxon>Spermatophyta</taxon>
        <taxon>Magnoliopsida</taxon>
        <taxon>eudicotyledons</taxon>
        <taxon>Gunneridae</taxon>
        <taxon>Pentapetalae</taxon>
        <taxon>rosids</taxon>
        <taxon>fabids</taxon>
        <taxon>Malpighiales</taxon>
        <taxon>Rhizophoraceae</taxon>
        <taxon>Rhizophora</taxon>
    </lineage>
</organism>
<name>A0A2P2PXK1_RHIMU</name>
<reference evidence="1" key="1">
    <citation type="submission" date="2018-02" db="EMBL/GenBank/DDBJ databases">
        <title>Rhizophora mucronata_Transcriptome.</title>
        <authorList>
            <person name="Meera S.P."/>
            <person name="Sreeshan A."/>
            <person name="Augustine A."/>
        </authorList>
    </citation>
    <scope>NUCLEOTIDE SEQUENCE</scope>
    <source>
        <tissue evidence="1">Leaf</tissue>
    </source>
</reference>
<protein>
    <submittedName>
        <fullName evidence="1">Uncharacterized protein</fullName>
    </submittedName>
</protein>
<dbReference type="EMBL" id="GGEC01078909">
    <property type="protein sequence ID" value="MBX59393.1"/>
    <property type="molecule type" value="Transcribed_RNA"/>
</dbReference>
<sequence>MCGVYAGRYGAESSSMLSLGCLQLRKI</sequence>
<proteinExistence type="predicted"/>
<accession>A0A2P2PXK1</accession>
<dbReference type="AlphaFoldDB" id="A0A2P2PXK1"/>
<evidence type="ECO:0000313" key="1">
    <source>
        <dbReference type="EMBL" id="MBX59393.1"/>
    </source>
</evidence>